<organism evidence="1 2">
    <name type="scientific">Nocardiopsis rhodophaea</name>
    <dbReference type="NCBI Taxonomy" id="280238"/>
    <lineage>
        <taxon>Bacteria</taxon>
        <taxon>Bacillati</taxon>
        <taxon>Actinomycetota</taxon>
        <taxon>Actinomycetes</taxon>
        <taxon>Streptosporangiales</taxon>
        <taxon>Nocardiopsidaceae</taxon>
        <taxon>Nocardiopsis</taxon>
    </lineage>
</organism>
<name>A0ABN2SCA6_9ACTN</name>
<accession>A0ABN2SCA6</accession>
<reference evidence="1 2" key="1">
    <citation type="journal article" date="2019" name="Int. J. Syst. Evol. Microbiol.">
        <title>The Global Catalogue of Microorganisms (GCM) 10K type strain sequencing project: providing services to taxonomists for standard genome sequencing and annotation.</title>
        <authorList>
            <consortium name="The Broad Institute Genomics Platform"/>
            <consortium name="The Broad Institute Genome Sequencing Center for Infectious Disease"/>
            <person name="Wu L."/>
            <person name="Ma J."/>
        </authorList>
    </citation>
    <scope>NUCLEOTIDE SEQUENCE [LARGE SCALE GENOMIC DNA]</scope>
    <source>
        <strain evidence="1 2">JCM 15313</strain>
    </source>
</reference>
<dbReference type="EMBL" id="BAAAPC010000002">
    <property type="protein sequence ID" value="GAA1984034.1"/>
    <property type="molecule type" value="Genomic_DNA"/>
</dbReference>
<sequence length="62" mass="6896">MHMQGETVDSFGLAWLGVLIPWQKRRVSLRAVAVSHGSRSVREPCPLGGRVGGRLILTDVRW</sequence>
<evidence type="ECO:0000313" key="1">
    <source>
        <dbReference type="EMBL" id="GAA1984034.1"/>
    </source>
</evidence>
<keyword evidence="2" id="KW-1185">Reference proteome</keyword>
<comment type="caution">
    <text evidence="1">The sequence shown here is derived from an EMBL/GenBank/DDBJ whole genome shotgun (WGS) entry which is preliminary data.</text>
</comment>
<evidence type="ECO:0000313" key="2">
    <source>
        <dbReference type="Proteomes" id="UP001501585"/>
    </source>
</evidence>
<protein>
    <submittedName>
        <fullName evidence="1">Uncharacterized protein</fullName>
    </submittedName>
</protein>
<proteinExistence type="predicted"/>
<gene>
    <name evidence="1" type="ORF">GCM10009799_06800</name>
</gene>
<dbReference type="Proteomes" id="UP001501585">
    <property type="component" value="Unassembled WGS sequence"/>
</dbReference>